<keyword evidence="6 7" id="KW-0472">Membrane</keyword>
<evidence type="ECO:0000313" key="10">
    <source>
        <dbReference type="Proteomes" id="UP000245506"/>
    </source>
</evidence>
<evidence type="ECO:0000256" key="2">
    <source>
        <dbReference type="ARBA" id="ARBA00022448"/>
    </source>
</evidence>
<dbReference type="EMBL" id="QGKL01000032">
    <property type="protein sequence ID" value="PWQ95703.1"/>
    <property type="molecule type" value="Genomic_DNA"/>
</dbReference>
<dbReference type="PROSITE" id="PS50850">
    <property type="entry name" value="MFS"/>
    <property type="match status" value="1"/>
</dbReference>
<evidence type="ECO:0000313" key="9">
    <source>
        <dbReference type="EMBL" id="PWQ95703.1"/>
    </source>
</evidence>
<feature type="transmembrane region" description="Helical" evidence="7">
    <location>
        <begin position="247"/>
        <end position="268"/>
    </location>
</feature>
<evidence type="ECO:0000256" key="1">
    <source>
        <dbReference type="ARBA" id="ARBA00004651"/>
    </source>
</evidence>
<feature type="transmembrane region" description="Helical" evidence="7">
    <location>
        <begin position="309"/>
        <end position="327"/>
    </location>
</feature>
<feature type="transmembrane region" description="Helical" evidence="7">
    <location>
        <begin position="166"/>
        <end position="191"/>
    </location>
</feature>
<reference evidence="9 10" key="1">
    <citation type="submission" date="2018-05" db="EMBL/GenBank/DDBJ databases">
        <title>Leucothrix arctica sp. nov., isolated from Arctic seawater.</title>
        <authorList>
            <person name="Choi A."/>
            <person name="Baek K."/>
        </authorList>
    </citation>
    <scope>NUCLEOTIDE SEQUENCE [LARGE SCALE GENOMIC DNA]</scope>
    <source>
        <strain evidence="9 10">IMCC9719</strain>
    </source>
</reference>
<proteinExistence type="predicted"/>
<feature type="transmembrane region" description="Helical" evidence="7">
    <location>
        <begin position="377"/>
        <end position="406"/>
    </location>
</feature>
<feature type="transmembrane region" description="Helical" evidence="7">
    <location>
        <begin position="131"/>
        <end position="154"/>
    </location>
</feature>
<dbReference type="Gene3D" id="1.20.1250.20">
    <property type="entry name" value="MFS general substrate transporter like domains"/>
    <property type="match status" value="1"/>
</dbReference>
<evidence type="ECO:0000256" key="7">
    <source>
        <dbReference type="SAM" id="Phobius"/>
    </source>
</evidence>
<feature type="transmembrane region" description="Helical" evidence="7">
    <location>
        <begin position="274"/>
        <end position="297"/>
    </location>
</feature>
<accession>A0A317CEE1</accession>
<dbReference type="Pfam" id="PF07690">
    <property type="entry name" value="MFS_1"/>
    <property type="match status" value="1"/>
</dbReference>
<evidence type="ECO:0000259" key="8">
    <source>
        <dbReference type="PROSITE" id="PS50850"/>
    </source>
</evidence>
<dbReference type="SUPFAM" id="SSF103473">
    <property type="entry name" value="MFS general substrate transporter"/>
    <property type="match status" value="1"/>
</dbReference>
<dbReference type="InterPro" id="IPR036259">
    <property type="entry name" value="MFS_trans_sf"/>
</dbReference>
<dbReference type="AlphaFoldDB" id="A0A317CEE1"/>
<organism evidence="9 10">
    <name type="scientific">Leucothrix arctica</name>
    <dbReference type="NCBI Taxonomy" id="1481894"/>
    <lineage>
        <taxon>Bacteria</taxon>
        <taxon>Pseudomonadati</taxon>
        <taxon>Pseudomonadota</taxon>
        <taxon>Gammaproteobacteria</taxon>
        <taxon>Thiotrichales</taxon>
        <taxon>Thiotrichaceae</taxon>
        <taxon>Leucothrix</taxon>
    </lineage>
</organism>
<evidence type="ECO:0000256" key="6">
    <source>
        <dbReference type="ARBA" id="ARBA00023136"/>
    </source>
</evidence>
<keyword evidence="5 7" id="KW-1133">Transmembrane helix</keyword>
<evidence type="ECO:0000256" key="5">
    <source>
        <dbReference type="ARBA" id="ARBA00022989"/>
    </source>
</evidence>
<dbReference type="InterPro" id="IPR050171">
    <property type="entry name" value="MFS_Transporters"/>
</dbReference>
<feature type="transmembrane region" description="Helical" evidence="7">
    <location>
        <begin position="107"/>
        <end position="125"/>
    </location>
</feature>
<feature type="transmembrane region" description="Helical" evidence="7">
    <location>
        <begin position="43"/>
        <end position="64"/>
    </location>
</feature>
<dbReference type="InterPro" id="IPR020846">
    <property type="entry name" value="MFS_dom"/>
</dbReference>
<feature type="transmembrane region" description="Helical" evidence="7">
    <location>
        <begin position="76"/>
        <end position="95"/>
    </location>
</feature>
<feature type="transmembrane region" description="Helical" evidence="7">
    <location>
        <begin position="197"/>
        <end position="215"/>
    </location>
</feature>
<evidence type="ECO:0000256" key="4">
    <source>
        <dbReference type="ARBA" id="ARBA00022692"/>
    </source>
</evidence>
<dbReference type="GO" id="GO:0005886">
    <property type="term" value="C:plasma membrane"/>
    <property type="evidence" value="ECO:0007669"/>
    <property type="project" value="UniProtKB-SubCell"/>
</dbReference>
<keyword evidence="10" id="KW-1185">Reference proteome</keyword>
<dbReference type="GO" id="GO:0022857">
    <property type="term" value="F:transmembrane transporter activity"/>
    <property type="evidence" value="ECO:0007669"/>
    <property type="project" value="InterPro"/>
</dbReference>
<keyword evidence="2" id="KW-0813">Transport</keyword>
<keyword evidence="4 7" id="KW-0812">Transmembrane</keyword>
<feature type="domain" description="Major facilitator superfamily (MFS) profile" evidence="8">
    <location>
        <begin position="26"/>
        <end position="418"/>
    </location>
</feature>
<comment type="caution">
    <text evidence="9">The sequence shown here is derived from an EMBL/GenBank/DDBJ whole genome shotgun (WGS) entry which is preliminary data.</text>
</comment>
<comment type="subcellular location">
    <subcellularLocation>
        <location evidence="1">Cell membrane</location>
        <topology evidence="1">Multi-pass membrane protein</topology>
    </subcellularLocation>
</comment>
<keyword evidence="3" id="KW-1003">Cell membrane</keyword>
<protein>
    <recommendedName>
        <fullName evidence="8">Major facilitator superfamily (MFS) profile domain-containing protein</fullName>
    </recommendedName>
</protein>
<name>A0A317CEE1_9GAMM</name>
<evidence type="ECO:0000256" key="3">
    <source>
        <dbReference type="ARBA" id="ARBA00022475"/>
    </source>
</evidence>
<dbReference type="InterPro" id="IPR011701">
    <property type="entry name" value="MFS"/>
</dbReference>
<dbReference type="PANTHER" id="PTHR23517">
    <property type="entry name" value="RESISTANCE PROTEIN MDTM, PUTATIVE-RELATED-RELATED"/>
    <property type="match status" value="1"/>
</dbReference>
<gene>
    <name evidence="9" type="ORF">DKT75_11760</name>
</gene>
<dbReference type="Proteomes" id="UP000245506">
    <property type="component" value="Unassembled WGS sequence"/>
</dbReference>
<sequence length="426" mass="45616">MDCSIYCYALLLVYRYTCFKTAKHRLYIMINLSRTFSRINPQIISLVMISLLAHVTLSGGRVASSLYVLQEGHSELVAGLTYGLYSLMPALLSLYIGQWVDRVGPRLIMRLSLITIVLGLLLPALHLSLVSILMCAALSGLGFGGYILSAHVSVSQMKVAQDADRTALFGWLQMGTAVSAVLGPSFVGLLIDNGNFSIAYACLALIVGGGLFWSFRASILEGVRTAKDSKRSNIVQDVVKDPALRRIYLLSMAVYLAWDCFGFMIPVLGSERGYSASAIGLVLSFFAAGTFIVRALLPWLSRKSTEWRTLCISCALAAVVFFLLPFADSLFLLTVLSLAFGLSAGVGHPNVLNLLLRTVSSNKSGEASGLRIMTGNLAGLLGTATCGAVTAAAGVLPVFMGIAAIMSVSSWQANRGQQKGAKNTEN</sequence>